<evidence type="ECO:0000313" key="2">
    <source>
        <dbReference type="EMBL" id="CAE0258213.1"/>
    </source>
</evidence>
<name>A0A7S3G8C2_9EUKA</name>
<dbReference type="EMBL" id="HBIB01031627">
    <property type="protein sequence ID" value="CAE0258213.1"/>
    <property type="molecule type" value="Transcribed_RNA"/>
</dbReference>
<gene>
    <name evidence="2" type="ORF">PBIL07802_LOCUS20476</name>
</gene>
<organism evidence="2">
    <name type="scientific">Palpitomonas bilix</name>
    <dbReference type="NCBI Taxonomy" id="652834"/>
    <lineage>
        <taxon>Eukaryota</taxon>
        <taxon>Eukaryota incertae sedis</taxon>
    </lineage>
</organism>
<feature type="domain" description="BLOC-1-related complex subunit 6 C-terminal helix" evidence="1">
    <location>
        <begin position="19"/>
        <end position="116"/>
    </location>
</feature>
<dbReference type="InterPro" id="IPR046465">
    <property type="entry name" value="BORCS6_C"/>
</dbReference>
<evidence type="ECO:0000259" key="1">
    <source>
        <dbReference type="Pfam" id="PF10157"/>
    </source>
</evidence>
<protein>
    <recommendedName>
        <fullName evidence="1">BLOC-1-related complex subunit 6 C-terminal helix domain-containing protein</fullName>
    </recommendedName>
</protein>
<sequence>MMSDRSASPLPLYEGRTKAAMKAISMIESATRQATLDLQLKMGEAAAVMEEIISNTQKHSHTALDVALQVDEAAADAVAAGYALISGCEALDREMESAEVIARTVKGIRKALEVLEVEVGQLVDPTKR</sequence>
<reference evidence="2" key="1">
    <citation type="submission" date="2021-01" db="EMBL/GenBank/DDBJ databases">
        <authorList>
            <person name="Corre E."/>
            <person name="Pelletier E."/>
            <person name="Niang G."/>
            <person name="Scheremetjew M."/>
            <person name="Finn R."/>
            <person name="Kale V."/>
            <person name="Holt S."/>
            <person name="Cochrane G."/>
            <person name="Meng A."/>
            <person name="Brown T."/>
            <person name="Cohen L."/>
        </authorList>
    </citation>
    <scope>NUCLEOTIDE SEQUENCE</scope>
    <source>
        <strain evidence="2">NIES-2562</strain>
    </source>
</reference>
<accession>A0A7S3G8C2</accession>
<proteinExistence type="predicted"/>
<dbReference type="Pfam" id="PF10157">
    <property type="entry name" value="BORCS6"/>
    <property type="match status" value="1"/>
</dbReference>
<dbReference type="AlphaFoldDB" id="A0A7S3G8C2"/>